<dbReference type="CDD" id="cd00254">
    <property type="entry name" value="LT-like"/>
    <property type="match status" value="1"/>
</dbReference>
<reference evidence="5 6" key="1">
    <citation type="submission" date="2023-11" db="EMBL/GenBank/DDBJ databases">
        <title>MicrobeMod: A computational toolkit for identifying prokaryotic methylation and restriction-modification with nanopore sequencing.</title>
        <authorList>
            <person name="Crits-Christoph A."/>
            <person name="Kang S.C."/>
            <person name="Lee H."/>
            <person name="Ostrov N."/>
        </authorList>
    </citation>
    <scope>NUCLEOTIDE SEQUENCE [LARGE SCALE GENOMIC DNA]</scope>
    <source>
        <strain evidence="5 6">ATCC 14820</strain>
    </source>
</reference>
<dbReference type="EC" id="4.2.2.n1" evidence="5"/>
<feature type="region of interest" description="Disordered" evidence="3">
    <location>
        <begin position="26"/>
        <end position="55"/>
    </location>
</feature>
<evidence type="ECO:0000313" key="6">
    <source>
        <dbReference type="Proteomes" id="UP001279660"/>
    </source>
</evidence>
<sequence length="315" mass="33463">MVASYASAEPVKPTRTAQLIVMSAGRPPPTEVAEGQQALASEEKGGGARSTGISESNAPFRVHDLSRGWVEFEMRNSFASAGLSAVPADTEIDPFAHVGVARVGVASLQTAAPAPPAIPIPPWMRSGMAFAAAATQYAPGCGVSAYRPAGFLSTAAENRRFGYYALMSSIACEYGIPTGLFDAMIIRESGYQASIYSSKNAFGLTQLMPDTAQGLGVDRYDLEQNLRGGAKYLKQQLDRFGQVHLALAAYNAGPGRVRNGFVPRIAETQAYVESVLLNWRRLAGVPEAANLGMDASQQSRRPMPAVGRAVRVSTF</sequence>
<dbReference type="SUPFAM" id="SSF53955">
    <property type="entry name" value="Lysozyme-like"/>
    <property type="match status" value="1"/>
</dbReference>
<dbReference type="PANTHER" id="PTHR37423:SF2">
    <property type="entry name" value="MEMBRANE-BOUND LYTIC MUREIN TRANSGLYCOSYLASE C"/>
    <property type="match status" value="1"/>
</dbReference>
<evidence type="ECO:0000256" key="3">
    <source>
        <dbReference type="SAM" id="MobiDB-lite"/>
    </source>
</evidence>
<feature type="domain" description="Transglycosylase SLT" evidence="4">
    <location>
        <begin position="169"/>
        <end position="259"/>
    </location>
</feature>
<dbReference type="EMBL" id="JAWXXV010000001">
    <property type="protein sequence ID" value="MDX5983093.1"/>
    <property type="molecule type" value="Genomic_DNA"/>
</dbReference>
<keyword evidence="6" id="KW-1185">Reference proteome</keyword>
<dbReference type="Pfam" id="PF01464">
    <property type="entry name" value="SLT"/>
    <property type="match status" value="1"/>
</dbReference>
<keyword evidence="5" id="KW-0456">Lyase</keyword>
<evidence type="ECO:0000256" key="2">
    <source>
        <dbReference type="ARBA" id="ARBA00009387"/>
    </source>
</evidence>
<comment type="similarity">
    <text evidence="2">Belongs to the virb1 family.</text>
</comment>
<dbReference type="InterPro" id="IPR023346">
    <property type="entry name" value="Lysozyme-like_dom_sf"/>
</dbReference>
<dbReference type="Gene3D" id="1.10.530.10">
    <property type="match status" value="1"/>
</dbReference>
<gene>
    <name evidence="5" type="ORF">SIL82_02375</name>
</gene>
<dbReference type="RefSeq" id="WP_137902815.1">
    <property type="nucleotide sequence ID" value="NZ_JAWXXV010000001.1"/>
</dbReference>
<comment type="caution">
    <text evidence="5">The sequence shown here is derived from an EMBL/GenBank/DDBJ whole genome shotgun (WGS) entry which is preliminary data.</text>
</comment>
<comment type="similarity">
    <text evidence="1">Belongs to the transglycosylase Slt family.</text>
</comment>
<organism evidence="5 6">
    <name type="scientific">Sphingomonas echinoides</name>
    <dbReference type="NCBI Taxonomy" id="59803"/>
    <lineage>
        <taxon>Bacteria</taxon>
        <taxon>Pseudomonadati</taxon>
        <taxon>Pseudomonadota</taxon>
        <taxon>Alphaproteobacteria</taxon>
        <taxon>Sphingomonadales</taxon>
        <taxon>Sphingomonadaceae</taxon>
        <taxon>Sphingomonas</taxon>
    </lineage>
</organism>
<dbReference type="PANTHER" id="PTHR37423">
    <property type="entry name" value="SOLUBLE LYTIC MUREIN TRANSGLYCOSYLASE-RELATED"/>
    <property type="match status" value="1"/>
</dbReference>
<dbReference type="Proteomes" id="UP001279660">
    <property type="component" value="Unassembled WGS sequence"/>
</dbReference>
<evidence type="ECO:0000256" key="1">
    <source>
        <dbReference type="ARBA" id="ARBA00007734"/>
    </source>
</evidence>
<protein>
    <submittedName>
        <fullName evidence="5">Lytic transglycosylase domain-containing protein</fullName>
        <ecNumber evidence="5">4.2.2.n1</ecNumber>
    </submittedName>
</protein>
<name>A0ABU4PJ27_9SPHN</name>
<evidence type="ECO:0000259" key="4">
    <source>
        <dbReference type="Pfam" id="PF01464"/>
    </source>
</evidence>
<proteinExistence type="inferred from homology"/>
<evidence type="ECO:0000313" key="5">
    <source>
        <dbReference type="EMBL" id="MDX5983093.1"/>
    </source>
</evidence>
<accession>A0ABU4PJ27</accession>
<dbReference type="GO" id="GO:0016829">
    <property type="term" value="F:lyase activity"/>
    <property type="evidence" value="ECO:0007669"/>
    <property type="project" value="UniProtKB-KW"/>
</dbReference>
<dbReference type="InterPro" id="IPR008258">
    <property type="entry name" value="Transglycosylase_SLT_dom_1"/>
</dbReference>